<evidence type="ECO:0000259" key="4">
    <source>
        <dbReference type="Pfam" id="PF18297"/>
    </source>
</evidence>
<feature type="domain" description="NFACT protein RNA binding" evidence="4">
    <location>
        <begin position="232"/>
        <end position="329"/>
    </location>
</feature>
<dbReference type="InterPro" id="IPR014729">
    <property type="entry name" value="Rossmann-like_a/b/a_fold"/>
</dbReference>
<evidence type="ECO:0000256" key="2">
    <source>
        <dbReference type="ARBA" id="ARBA00022840"/>
    </source>
</evidence>
<organism evidence="5 6">
    <name type="scientific">Candidatus Desulfobia pelagia</name>
    <dbReference type="NCBI Taxonomy" id="2841692"/>
    <lineage>
        <taxon>Bacteria</taxon>
        <taxon>Pseudomonadati</taxon>
        <taxon>Thermodesulfobacteriota</taxon>
        <taxon>Desulfobulbia</taxon>
        <taxon>Desulfobulbales</taxon>
        <taxon>Desulfobulbaceae</taxon>
        <taxon>Candidatus Desulfobia</taxon>
    </lineage>
</organism>
<evidence type="ECO:0000313" key="6">
    <source>
        <dbReference type="Proteomes" id="UP000614424"/>
    </source>
</evidence>
<dbReference type="InterPro" id="IPR020536">
    <property type="entry name" value="ThiI_AANH"/>
</dbReference>
<sequence>MKNTPCAIALFSGGLDSILACRVIASQGIRVQAVKFVTPFFDDDILKDIETYQRTVHSKYGIDVIAKDITESYIELLNNPPHGFGKNFNPCIDCKILMVHKAVEMMDEIGASFVITGEVVGQRPMSQRKDTLRVIERDSLTDGILLRPLCAKNLPPTQPEIDGIVDREQLHSFSGRGRSQQIELAKSFGITDYPNPAGGCKLTDPNLSKRIKAYYNEAEVVNAADIRFLLVGRQFRLPGGGWVSLGRQEDENIQIAELCIDGDILLNDVDWPGPTALLRHCSTPEDIKLAAALVARFGRKKPPGQEDCQITVTMDNQETILSVLPIEDTIFTPWQLL</sequence>
<keyword evidence="2" id="KW-0067">ATP-binding</keyword>
<evidence type="ECO:0000313" key="5">
    <source>
        <dbReference type="EMBL" id="MBC8316775.1"/>
    </source>
</evidence>
<dbReference type="SUPFAM" id="SSF52402">
    <property type="entry name" value="Adenine nucleotide alpha hydrolases-like"/>
    <property type="match status" value="1"/>
</dbReference>
<gene>
    <name evidence="5" type="ORF">H8E41_02645</name>
</gene>
<dbReference type="Pfam" id="PF18297">
    <property type="entry name" value="NFACT-R_2"/>
    <property type="match status" value="1"/>
</dbReference>
<dbReference type="GO" id="GO:0004810">
    <property type="term" value="F:CCA tRNA nucleotidyltransferase activity"/>
    <property type="evidence" value="ECO:0007669"/>
    <property type="project" value="InterPro"/>
</dbReference>
<proteinExistence type="predicted"/>
<dbReference type="PANTHER" id="PTHR11933:SF6">
    <property type="entry name" value="THIL AANH DOMAIN-CONTAINING PROTEIN"/>
    <property type="match status" value="1"/>
</dbReference>
<dbReference type="GO" id="GO:0005524">
    <property type="term" value="F:ATP binding"/>
    <property type="evidence" value="ECO:0007669"/>
    <property type="project" value="UniProtKB-KW"/>
</dbReference>
<accession>A0A8J6TES4</accession>
<protein>
    <submittedName>
        <fullName evidence="5">Thiamine biosynthesis protein</fullName>
    </submittedName>
</protein>
<reference evidence="5 6" key="1">
    <citation type="submission" date="2020-08" db="EMBL/GenBank/DDBJ databases">
        <title>Bridging the membrane lipid divide: bacteria of the FCB group superphylum have the potential to synthesize archaeal ether lipids.</title>
        <authorList>
            <person name="Villanueva L."/>
            <person name="Von Meijenfeldt F.A.B."/>
            <person name="Westbye A.B."/>
            <person name="Yadav S."/>
            <person name="Hopmans E.C."/>
            <person name="Dutilh B.E."/>
            <person name="Sinninghe Damste J.S."/>
        </authorList>
    </citation>
    <scope>NUCLEOTIDE SEQUENCE [LARGE SCALE GENOMIC DNA]</scope>
    <source>
        <strain evidence="5">NIOZ-UU47</strain>
    </source>
</reference>
<dbReference type="Gene3D" id="3.40.50.620">
    <property type="entry name" value="HUPs"/>
    <property type="match status" value="1"/>
</dbReference>
<dbReference type="EMBL" id="JACNJZ010000053">
    <property type="protein sequence ID" value="MBC8316775.1"/>
    <property type="molecule type" value="Genomic_DNA"/>
</dbReference>
<name>A0A8J6TES4_9BACT</name>
<evidence type="ECO:0000259" key="3">
    <source>
        <dbReference type="Pfam" id="PF02568"/>
    </source>
</evidence>
<dbReference type="Pfam" id="PF02568">
    <property type="entry name" value="ThiI"/>
    <property type="match status" value="1"/>
</dbReference>
<keyword evidence="1" id="KW-0547">Nucleotide-binding</keyword>
<feature type="domain" description="Thil AANH" evidence="3">
    <location>
        <begin position="7"/>
        <end position="150"/>
    </location>
</feature>
<dbReference type="PANTHER" id="PTHR11933">
    <property type="entry name" value="TRNA 5-METHYLAMINOMETHYL-2-THIOURIDYLATE -METHYLTRANSFERASE"/>
    <property type="match status" value="1"/>
</dbReference>
<evidence type="ECO:0000256" key="1">
    <source>
        <dbReference type="ARBA" id="ARBA00022741"/>
    </source>
</evidence>
<dbReference type="AlphaFoldDB" id="A0A8J6TES4"/>
<dbReference type="InterPro" id="IPR059101">
    <property type="entry name" value="NFACT-R_2"/>
</dbReference>
<comment type="caution">
    <text evidence="5">The sequence shown here is derived from an EMBL/GenBank/DDBJ whole genome shotgun (WGS) entry which is preliminary data.</text>
</comment>
<dbReference type="Proteomes" id="UP000614424">
    <property type="component" value="Unassembled WGS sequence"/>
</dbReference>